<keyword evidence="1" id="KW-0004">4Fe-4S</keyword>
<evidence type="ECO:0000256" key="4">
    <source>
        <dbReference type="ARBA" id="ARBA00023002"/>
    </source>
</evidence>
<sequence length="360" mass="37413">MAAGDGLLIRVRPPLGRLDAAAAIALCEGAMAHGSGAIDVTSRGAVQIRGVREAAWEPLIDHLVATGLVDPDPVREAHGPMIVAPDWHSGDDTYRIASSVITRRDEFPALPGKVGFAIDAGMAPVLTDDPADFRIERGANATLILRADGRPTGVTLAPGNEIDKLIALTRWFVASGGIAAGRMARHQQPLPAWATGDIPPAGARPGLKPGGYAFGAVYGLPFGRIVADQMHDLLRRDGALGIRITPWRMLLIEGVAPIAIDGLVIDPASPLLTTDACVGTPACPQASVATRDLARRLAPHIEGRLHVSGCDKGCARAGPADVVLTGRDGRFDLGFDRRAGQSPAASGLDAAALLARFGAI</sequence>
<keyword evidence="3" id="KW-0479">Metal-binding</keyword>
<dbReference type="InterPro" id="IPR045854">
    <property type="entry name" value="NO2/SO3_Rdtase_4Fe4S_sf"/>
</dbReference>
<dbReference type="SUPFAM" id="SSF56014">
    <property type="entry name" value="Nitrite and sulphite reductase 4Fe-4S domain-like"/>
    <property type="match status" value="1"/>
</dbReference>
<dbReference type="PANTHER" id="PTHR32439">
    <property type="entry name" value="FERREDOXIN--NITRITE REDUCTASE, CHLOROPLASTIC"/>
    <property type="match status" value="1"/>
</dbReference>
<dbReference type="PANTHER" id="PTHR32439:SF9">
    <property type="entry name" value="BLR3264 PROTEIN"/>
    <property type="match status" value="1"/>
</dbReference>
<evidence type="ECO:0000256" key="5">
    <source>
        <dbReference type="ARBA" id="ARBA00023004"/>
    </source>
</evidence>
<keyword evidence="6" id="KW-0411">Iron-sulfur</keyword>
<name>A0ABS0XNU7_9SPHN</name>
<evidence type="ECO:0000256" key="2">
    <source>
        <dbReference type="ARBA" id="ARBA00022617"/>
    </source>
</evidence>
<dbReference type="InterPro" id="IPR005117">
    <property type="entry name" value="NiRdtase/SiRdtase_haem-b_fer"/>
</dbReference>
<gene>
    <name evidence="8" type="ORF">JAO74_07935</name>
</gene>
<evidence type="ECO:0000313" key="9">
    <source>
        <dbReference type="Proteomes" id="UP000640426"/>
    </source>
</evidence>
<organism evidence="8 9">
    <name type="scientific">Sphingomonas mollis</name>
    <dbReference type="NCBI Taxonomy" id="2795726"/>
    <lineage>
        <taxon>Bacteria</taxon>
        <taxon>Pseudomonadati</taxon>
        <taxon>Pseudomonadota</taxon>
        <taxon>Alphaproteobacteria</taxon>
        <taxon>Sphingomonadales</taxon>
        <taxon>Sphingomonadaceae</taxon>
        <taxon>Sphingomonas</taxon>
    </lineage>
</organism>
<dbReference type="Pfam" id="PF03460">
    <property type="entry name" value="NIR_SIR_ferr"/>
    <property type="match status" value="1"/>
</dbReference>
<keyword evidence="4" id="KW-0560">Oxidoreductase</keyword>
<dbReference type="InterPro" id="IPR051329">
    <property type="entry name" value="NIR_SIR_4Fe-4S"/>
</dbReference>
<evidence type="ECO:0000259" key="7">
    <source>
        <dbReference type="Pfam" id="PF03460"/>
    </source>
</evidence>
<dbReference type="Gene3D" id="3.30.413.10">
    <property type="entry name" value="Sulfite Reductase Hemoprotein, domain 1"/>
    <property type="match status" value="1"/>
</dbReference>
<keyword evidence="5" id="KW-0408">Iron</keyword>
<keyword evidence="2" id="KW-0349">Heme</keyword>
<evidence type="ECO:0000313" key="8">
    <source>
        <dbReference type="EMBL" id="MBJ6121717.1"/>
    </source>
</evidence>
<dbReference type="Gene3D" id="3.90.480.20">
    <property type="match status" value="1"/>
</dbReference>
<dbReference type="EMBL" id="JAELXS010000004">
    <property type="protein sequence ID" value="MBJ6121717.1"/>
    <property type="molecule type" value="Genomic_DNA"/>
</dbReference>
<comment type="caution">
    <text evidence="8">The sequence shown here is derived from an EMBL/GenBank/DDBJ whole genome shotgun (WGS) entry which is preliminary data.</text>
</comment>
<evidence type="ECO:0000256" key="1">
    <source>
        <dbReference type="ARBA" id="ARBA00022485"/>
    </source>
</evidence>
<evidence type="ECO:0000256" key="3">
    <source>
        <dbReference type="ARBA" id="ARBA00022723"/>
    </source>
</evidence>
<evidence type="ECO:0000256" key="6">
    <source>
        <dbReference type="ARBA" id="ARBA00023014"/>
    </source>
</evidence>
<dbReference type="Proteomes" id="UP000640426">
    <property type="component" value="Unassembled WGS sequence"/>
</dbReference>
<dbReference type="RefSeq" id="WP_199036816.1">
    <property type="nucleotide sequence ID" value="NZ_JAELXS010000004.1"/>
</dbReference>
<reference evidence="9" key="1">
    <citation type="submission" date="2020-12" db="EMBL/GenBank/DDBJ databases">
        <title>Hymenobacter sp.</title>
        <authorList>
            <person name="Kim M.K."/>
        </authorList>
    </citation>
    <scope>NUCLEOTIDE SEQUENCE [LARGE SCALE GENOMIC DNA]</scope>
    <source>
        <strain evidence="9">BT553</strain>
    </source>
</reference>
<dbReference type="InterPro" id="IPR036136">
    <property type="entry name" value="Nit/Sulf_reduc_fer-like_dom_sf"/>
</dbReference>
<proteinExistence type="predicted"/>
<accession>A0ABS0XNU7</accession>
<feature type="domain" description="Nitrite/Sulfite reductase ferredoxin-like" evidence="7">
    <location>
        <begin position="3"/>
        <end position="64"/>
    </location>
</feature>
<protein>
    <submittedName>
        <fullName evidence="8">Cobalamin biosynthesis protein CobG</fullName>
    </submittedName>
</protein>
<keyword evidence="9" id="KW-1185">Reference proteome</keyword>
<dbReference type="SUPFAM" id="SSF55124">
    <property type="entry name" value="Nitrite/Sulfite reductase N-terminal domain-like"/>
    <property type="match status" value="1"/>
</dbReference>